<dbReference type="GO" id="GO:0003676">
    <property type="term" value="F:nucleic acid binding"/>
    <property type="evidence" value="ECO:0007669"/>
    <property type="project" value="InterPro"/>
</dbReference>
<name>A0A8X6V2I4_TRICX</name>
<evidence type="ECO:0008006" key="3">
    <source>
        <dbReference type="Google" id="ProtNLM"/>
    </source>
</evidence>
<dbReference type="Gene3D" id="3.30.420.10">
    <property type="entry name" value="Ribonuclease H-like superfamily/Ribonuclease H"/>
    <property type="match status" value="1"/>
</dbReference>
<dbReference type="AlphaFoldDB" id="A0A8X6V2I4"/>
<dbReference type="Proteomes" id="UP000887159">
    <property type="component" value="Unassembled WGS sequence"/>
</dbReference>
<organism evidence="1 2">
    <name type="scientific">Trichonephila clavipes</name>
    <name type="common">Golden silk orbweaver</name>
    <name type="synonym">Nephila clavipes</name>
    <dbReference type="NCBI Taxonomy" id="2585209"/>
    <lineage>
        <taxon>Eukaryota</taxon>
        <taxon>Metazoa</taxon>
        <taxon>Ecdysozoa</taxon>
        <taxon>Arthropoda</taxon>
        <taxon>Chelicerata</taxon>
        <taxon>Arachnida</taxon>
        <taxon>Araneae</taxon>
        <taxon>Araneomorphae</taxon>
        <taxon>Entelegynae</taxon>
        <taxon>Araneoidea</taxon>
        <taxon>Nephilidae</taxon>
        <taxon>Trichonephila</taxon>
    </lineage>
</organism>
<evidence type="ECO:0000313" key="1">
    <source>
        <dbReference type="EMBL" id="GFX92238.1"/>
    </source>
</evidence>
<dbReference type="EMBL" id="BMAU01021142">
    <property type="protein sequence ID" value="GFX92238.1"/>
    <property type="molecule type" value="Genomic_DNA"/>
</dbReference>
<dbReference type="InterPro" id="IPR036397">
    <property type="entry name" value="RNaseH_sf"/>
</dbReference>
<proteinExistence type="predicted"/>
<sequence>MINGRTGLRWANGTMTGHRYIDEVLPLVRLFRGAVGDKFVFMHDNATCHRSLQLSGLSSGLYSTSRMASVFFRPLKPMENSCMFEIVGRETMLRQTRTPAIRALTEEWNKLASSC</sequence>
<keyword evidence="2" id="KW-1185">Reference proteome</keyword>
<comment type="caution">
    <text evidence="1">The sequence shown here is derived from an EMBL/GenBank/DDBJ whole genome shotgun (WGS) entry which is preliminary data.</text>
</comment>
<accession>A0A8X6V2I4</accession>
<gene>
    <name evidence="1" type="ORF">TNCV_1741581</name>
</gene>
<protein>
    <recommendedName>
        <fullName evidence="3">Transposase</fullName>
    </recommendedName>
</protein>
<evidence type="ECO:0000313" key="2">
    <source>
        <dbReference type="Proteomes" id="UP000887159"/>
    </source>
</evidence>
<reference evidence="1" key="1">
    <citation type="submission" date="2020-08" db="EMBL/GenBank/DDBJ databases">
        <title>Multicomponent nature underlies the extraordinary mechanical properties of spider dragline silk.</title>
        <authorList>
            <person name="Kono N."/>
            <person name="Nakamura H."/>
            <person name="Mori M."/>
            <person name="Yoshida Y."/>
            <person name="Ohtoshi R."/>
            <person name="Malay A.D."/>
            <person name="Moran D.A.P."/>
            <person name="Tomita M."/>
            <person name="Numata K."/>
            <person name="Arakawa K."/>
        </authorList>
    </citation>
    <scope>NUCLEOTIDE SEQUENCE</scope>
</reference>